<sequence>MNQAAPIVRTSTGRIGKLQGIGGDQGRLEARDPRPRWGLRRTCTRKKHERIAQLTSAIRHLRASVGRTAGSITI</sequence>
<evidence type="ECO:0000313" key="2">
    <source>
        <dbReference type="EMBL" id="OJT05083.1"/>
    </source>
</evidence>
<comment type="caution">
    <text evidence="2">The sequence shown here is derived from an EMBL/GenBank/DDBJ whole genome shotgun (WGS) entry which is preliminary data.</text>
</comment>
<reference evidence="2 3" key="1">
    <citation type="submission" date="2016-10" db="EMBL/GenBank/DDBJ databases">
        <title>Genome sequence of the basidiomycete white-rot fungus Trametes pubescens.</title>
        <authorList>
            <person name="Makela M.R."/>
            <person name="Granchi Z."/>
            <person name="Peng M."/>
            <person name="De Vries R.P."/>
            <person name="Grigoriev I."/>
            <person name="Riley R."/>
            <person name="Hilden K."/>
        </authorList>
    </citation>
    <scope>NUCLEOTIDE SEQUENCE [LARGE SCALE GENOMIC DNA]</scope>
    <source>
        <strain evidence="2 3">FBCC735</strain>
    </source>
</reference>
<feature type="compositionally biased region" description="Polar residues" evidence="1">
    <location>
        <begin position="1"/>
        <end position="13"/>
    </location>
</feature>
<gene>
    <name evidence="2" type="ORF">TRAPUB_4148</name>
</gene>
<dbReference type="AlphaFoldDB" id="A0A1M2VC21"/>
<evidence type="ECO:0000313" key="3">
    <source>
        <dbReference type="Proteomes" id="UP000184267"/>
    </source>
</evidence>
<proteinExistence type="predicted"/>
<keyword evidence="3" id="KW-1185">Reference proteome</keyword>
<dbReference type="EMBL" id="MNAD01001491">
    <property type="protein sequence ID" value="OJT05083.1"/>
    <property type="molecule type" value="Genomic_DNA"/>
</dbReference>
<name>A0A1M2VC21_TRAPU</name>
<dbReference type="Proteomes" id="UP000184267">
    <property type="component" value="Unassembled WGS sequence"/>
</dbReference>
<evidence type="ECO:0000256" key="1">
    <source>
        <dbReference type="SAM" id="MobiDB-lite"/>
    </source>
</evidence>
<feature type="region of interest" description="Disordered" evidence="1">
    <location>
        <begin position="1"/>
        <end position="32"/>
    </location>
</feature>
<protein>
    <submittedName>
        <fullName evidence="2">Uncharacterized protein</fullName>
    </submittedName>
</protein>
<accession>A0A1M2VC21</accession>
<organism evidence="2 3">
    <name type="scientific">Trametes pubescens</name>
    <name type="common">White-rot fungus</name>
    <dbReference type="NCBI Taxonomy" id="154538"/>
    <lineage>
        <taxon>Eukaryota</taxon>
        <taxon>Fungi</taxon>
        <taxon>Dikarya</taxon>
        <taxon>Basidiomycota</taxon>
        <taxon>Agaricomycotina</taxon>
        <taxon>Agaricomycetes</taxon>
        <taxon>Polyporales</taxon>
        <taxon>Polyporaceae</taxon>
        <taxon>Trametes</taxon>
    </lineage>
</organism>